<evidence type="ECO:0000259" key="4">
    <source>
        <dbReference type="PROSITE" id="PS51035"/>
    </source>
</evidence>
<dbReference type="PROSITE" id="PS50096">
    <property type="entry name" value="IQ"/>
    <property type="match status" value="1"/>
</dbReference>
<dbReference type="InterPro" id="IPR000048">
    <property type="entry name" value="IQ_motif_EF-hand-BS"/>
</dbReference>
<dbReference type="Pfam" id="PF00612">
    <property type="entry name" value="IQ"/>
    <property type="match status" value="1"/>
</dbReference>
<dbReference type="GO" id="GO:0051087">
    <property type="term" value="F:protein-folding chaperone binding"/>
    <property type="evidence" value="ECO:0007669"/>
    <property type="project" value="InterPro"/>
</dbReference>
<dbReference type="InterPro" id="IPR036533">
    <property type="entry name" value="BAG_dom_sf"/>
</dbReference>
<name>A0A7N0UCB6_KALFE</name>
<dbReference type="AlphaFoldDB" id="A0A7N0UCB6"/>
<feature type="compositionally biased region" description="Basic and acidic residues" evidence="3">
    <location>
        <begin position="196"/>
        <end position="214"/>
    </location>
</feature>
<feature type="compositionally biased region" description="Polar residues" evidence="3">
    <location>
        <begin position="131"/>
        <end position="145"/>
    </location>
</feature>
<keyword evidence="2" id="KW-0143">Chaperone</keyword>
<evidence type="ECO:0000313" key="6">
    <source>
        <dbReference type="Proteomes" id="UP000594263"/>
    </source>
</evidence>
<feature type="region of interest" description="Disordered" evidence="3">
    <location>
        <begin position="131"/>
        <end position="158"/>
    </location>
</feature>
<dbReference type="OMA" id="DSYLVKC"/>
<organism evidence="5 6">
    <name type="scientific">Kalanchoe fedtschenkoi</name>
    <name type="common">Lavender scallops</name>
    <name type="synonym">South American air plant</name>
    <dbReference type="NCBI Taxonomy" id="63787"/>
    <lineage>
        <taxon>Eukaryota</taxon>
        <taxon>Viridiplantae</taxon>
        <taxon>Streptophyta</taxon>
        <taxon>Embryophyta</taxon>
        <taxon>Tracheophyta</taxon>
        <taxon>Spermatophyta</taxon>
        <taxon>Magnoliopsida</taxon>
        <taxon>eudicotyledons</taxon>
        <taxon>Gunneridae</taxon>
        <taxon>Pentapetalae</taxon>
        <taxon>Saxifragales</taxon>
        <taxon>Crassulaceae</taxon>
        <taxon>Kalanchoe</taxon>
    </lineage>
</organism>
<dbReference type="Proteomes" id="UP000594263">
    <property type="component" value="Unplaced"/>
</dbReference>
<dbReference type="GO" id="GO:0005516">
    <property type="term" value="F:calmodulin binding"/>
    <property type="evidence" value="ECO:0007669"/>
    <property type="project" value="UniProtKB-KW"/>
</dbReference>
<dbReference type="PANTHER" id="PTHR33322">
    <property type="entry name" value="BAG DOMAIN CONTAINING PROTEIN, EXPRESSED"/>
    <property type="match status" value="1"/>
</dbReference>
<protein>
    <recommendedName>
        <fullName evidence="4">BAG domain-containing protein</fullName>
    </recommendedName>
</protein>
<keyword evidence="1" id="KW-0112">Calmodulin-binding</keyword>
<dbReference type="InterPro" id="IPR040400">
    <property type="entry name" value="BAG5/6/7/8"/>
</dbReference>
<dbReference type="PANTHER" id="PTHR33322:SF4">
    <property type="entry name" value="BAG DOMAIN CONTAINING PROTEIN, EXPRESSED"/>
    <property type="match status" value="1"/>
</dbReference>
<reference evidence="5" key="1">
    <citation type="submission" date="2021-01" db="UniProtKB">
        <authorList>
            <consortium name="EnsemblPlants"/>
        </authorList>
    </citation>
    <scope>IDENTIFICATION</scope>
</reference>
<evidence type="ECO:0000256" key="2">
    <source>
        <dbReference type="ARBA" id="ARBA00023186"/>
    </source>
</evidence>
<dbReference type="PROSITE" id="PS51035">
    <property type="entry name" value="BAG"/>
    <property type="match status" value="1"/>
</dbReference>
<dbReference type="SMART" id="SM00015">
    <property type="entry name" value="IQ"/>
    <property type="match status" value="1"/>
</dbReference>
<evidence type="ECO:0000256" key="1">
    <source>
        <dbReference type="ARBA" id="ARBA00022860"/>
    </source>
</evidence>
<dbReference type="EnsemblPlants" id="Kaladp0058s0524.1.v1.1">
    <property type="protein sequence ID" value="Kaladp0058s0524.1.v1.1.CDS.1"/>
    <property type="gene ID" value="Kaladp0058s0524.v1.1"/>
</dbReference>
<dbReference type="SUPFAM" id="SSF63491">
    <property type="entry name" value="BAG domain"/>
    <property type="match status" value="1"/>
</dbReference>
<dbReference type="InterPro" id="IPR003103">
    <property type="entry name" value="BAG_domain"/>
</dbReference>
<dbReference type="Gene3D" id="1.20.58.120">
    <property type="entry name" value="BAG domain"/>
    <property type="match status" value="1"/>
</dbReference>
<dbReference type="SMART" id="SM00264">
    <property type="entry name" value="BAG"/>
    <property type="match status" value="1"/>
</dbReference>
<feature type="domain" description="BAG" evidence="4">
    <location>
        <begin position="47"/>
        <end position="125"/>
    </location>
</feature>
<dbReference type="Gramene" id="Kaladp0058s0524.1.v1.1">
    <property type="protein sequence ID" value="Kaladp0058s0524.1.v1.1.CDS.1"/>
    <property type="gene ID" value="Kaladp0058s0524.v1.1"/>
</dbReference>
<dbReference type="GO" id="GO:0009506">
    <property type="term" value="C:plasmodesma"/>
    <property type="evidence" value="ECO:0007669"/>
    <property type="project" value="TreeGrafter"/>
</dbReference>
<sequence length="296" mass="33113">MDSSLFRNSRRPKVVSIPVHFVQSEQTRAASALKIQKVVRGFLVRKSVKQILAIIRDVEEMERWVVSEKVKSGIDDKERLRASEKLMSLLLKLDSVRGINSQVRDCRKRVIKKAIALQEKVDSIPKATNSMASASVPANESSNAVADNPAPTSPMEEEEPKTIHCMIDDGVVDPHEQEHMTAAGADNSCDGPCDNGHPEVEDPDEVQRSGDGKDVSVLVGKGDEEEEERDRKRTRELLEKMAEDNERLVGMLAELSQRNEMQTRLLSSLTQRVELLEKALVSEKLARKKKKRHGSS</sequence>
<feature type="region of interest" description="Disordered" evidence="3">
    <location>
        <begin position="182"/>
        <end position="232"/>
    </location>
</feature>
<evidence type="ECO:0000256" key="3">
    <source>
        <dbReference type="SAM" id="MobiDB-lite"/>
    </source>
</evidence>
<dbReference type="Pfam" id="PF02179">
    <property type="entry name" value="BAG"/>
    <property type="match status" value="1"/>
</dbReference>
<dbReference type="GO" id="GO:0006457">
    <property type="term" value="P:protein folding"/>
    <property type="evidence" value="ECO:0007669"/>
    <property type="project" value="TreeGrafter"/>
</dbReference>
<keyword evidence="6" id="KW-1185">Reference proteome</keyword>
<evidence type="ECO:0000313" key="5">
    <source>
        <dbReference type="EnsemblPlants" id="Kaladp0058s0524.1.v1.1.CDS.1"/>
    </source>
</evidence>
<accession>A0A7N0UCB6</accession>
<proteinExistence type="predicted"/>